<evidence type="ECO:0000313" key="2">
    <source>
        <dbReference type="EMBL" id="QOV96961.1"/>
    </source>
</evidence>
<gene>
    <name evidence="2" type="ORF">INP59_13215</name>
</gene>
<keyword evidence="3" id="KW-1185">Reference proteome</keyword>
<dbReference type="RefSeq" id="WP_138843461.1">
    <property type="nucleotide sequence ID" value="NZ_CP040719.1"/>
</dbReference>
<evidence type="ECO:0000259" key="1">
    <source>
        <dbReference type="Pfam" id="PF12724"/>
    </source>
</evidence>
<dbReference type="InterPro" id="IPR029039">
    <property type="entry name" value="Flavoprotein-like_sf"/>
</dbReference>
<protein>
    <recommendedName>
        <fullName evidence="1">Flavodoxin domain-containing protein</fullName>
    </recommendedName>
</protein>
<dbReference type="AlphaFoldDB" id="A0A7M2XIZ3"/>
<dbReference type="Gene3D" id="3.40.50.360">
    <property type="match status" value="1"/>
</dbReference>
<evidence type="ECO:0000313" key="3">
    <source>
        <dbReference type="Proteomes" id="UP000593818"/>
    </source>
</evidence>
<dbReference type="Pfam" id="PF12724">
    <property type="entry name" value="Flavodoxin_5"/>
    <property type="match status" value="1"/>
</dbReference>
<proteinExistence type="predicted"/>
<accession>A0A7M2XIZ3</accession>
<reference evidence="2 3" key="1">
    <citation type="submission" date="2020-10" db="EMBL/GenBank/DDBJ databases">
        <title>Whole genome sequence of oil-degrading bacteria Rhodococcus pyridinivorans strain 5Ap.</title>
        <authorList>
            <person name="Akhremchuk A.E."/>
            <person name="Valentovich L.N."/>
            <person name="Charniauskaya M.I."/>
            <person name="Bukliarevich H.A."/>
            <person name="Titok M.A."/>
        </authorList>
    </citation>
    <scope>NUCLEOTIDE SEQUENCE [LARGE SCALE GENOMIC DNA]</scope>
    <source>
        <strain evidence="2 3">5Ap</strain>
    </source>
</reference>
<feature type="domain" description="Flavodoxin" evidence="1">
    <location>
        <begin position="4"/>
        <end position="113"/>
    </location>
</feature>
<dbReference type="EMBL" id="CP063450">
    <property type="protein sequence ID" value="QOV96961.1"/>
    <property type="molecule type" value="Genomic_DNA"/>
</dbReference>
<dbReference type="SUPFAM" id="SSF52218">
    <property type="entry name" value="Flavoproteins"/>
    <property type="match status" value="1"/>
</dbReference>
<dbReference type="InterPro" id="IPR026816">
    <property type="entry name" value="Flavodoxin_dom"/>
</dbReference>
<name>A0A7M2XIZ3_9NOCA</name>
<sequence>MSVLIGYATARGSTRGIAERIAVGLESRGAVELRALGDVASVRTYEALIVGSAIHNGQWLPEASDAIDRLGTEPEGRPVWAFSVSSIGATSTILSPRVAAYLRRVTPEPRAVQNLRSITDVRDHRFFAGAIASGDWAGIGRIVFRLMGGHYGDARDWVDVDAWTERIREGLVDIPRDQG</sequence>
<organism evidence="2 3">
    <name type="scientific">Rhodococcus pyridinivorans</name>
    <dbReference type="NCBI Taxonomy" id="103816"/>
    <lineage>
        <taxon>Bacteria</taxon>
        <taxon>Bacillati</taxon>
        <taxon>Actinomycetota</taxon>
        <taxon>Actinomycetes</taxon>
        <taxon>Mycobacteriales</taxon>
        <taxon>Nocardiaceae</taxon>
        <taxon>Rhodococcus</taxon>
    </lineage>
</organism>
<dbReference type="Proteomes" id="UP000593818">
    <property type="component" value="Chromosome"/>
</dbReference>